<dbReference type="InterPro" id="IPR045306">
    <property type="entry name" value="SDH-like"/>
</dbReference>
<keyword evidence="5" id="KW-0560">Oxidoreductase</keyword>
<dbReference type="PANTHER" id="PTHR43161">
    <property type="entry name" value="SORBITOL DEHYDROGENASE"/>
    <property type="match status" value="1"/>
</dbReference>
<dbReference type="FunFam" id="3.40.50.720:FF:000068">
    <property type="entry name" value="Sorbitol dehydrogenase"/>
    <property type="match status" value="1"/>
</dbReference>
<evidence type="ECO:0000256" key="5">
    <source>
        <dbReference type="ARBA" id="ARBA00023002"/>
    </source>
</evidence>
<evidence type="ECO:0000313" key="11">
    <source>
        <dbReference type="EMBL" id="PVD19844.1"/>
    </source>
</evidence>
<dbReference type="GO" id="GO:0006062">
    <property type="term" value="P:sorbitol catabolic process"/>
    <property type="evidence" value="ECO:0007669"/>
    <property type="project" value="TreeGrafter"/>
</dbReference>
<dbReference type="InterPro" id="IPR036291">
    <property type="entry name" value="NAD(P)-bd_dom_sf"/>
</dbReference>
<dbReference type="SUPFAM" id="SSF51735">
    <property type="entry name" value="NAD(P)-binding Rossmann-fold domains"/>
    <property type="match status" value="1"/>
</dbReference>
<gene>
    <name evidence="11" type="ORF">C0Q70_20337</name>
</gene>
<dbReference type="PROSITE" id="PS00059">
    <property type="entry name" value="ADH_ZINC"/>
    <property type="match status" value="1"/>
</dbReference>
<evidence type="ECO:0000256" key="2">
    <source>
        <dbReference type="ARBA" id="ARBA00008072"/>
    </source>
</evidence>
<keyword evidence="12" id="KW-1185">Reference proteome</keyword>
<evidence type="ECO:0000259" key="10">
    <source>
        <dbReference type="SMART" id="SM00829"/>
    </source>
</evidence>
<organism evidence="11 12">
    <name type="scientific">Pomacea canaliculata</name>
    <name type="common">Golden apple snail</name>
    <dbReference type="NCBI Taxonomy" id="400727"/>
    <lineage>
        <taxon>Eukaryota</taxon>
        <taxon>Metazoa</taxon>
        <taxon>Spiralia</taxon>
        <taxon>Lophotrochozoa</taxon>
        <taxon>Mollusca</taxon>
        <taxon>Gastropoda</taxon>
        <taxon>Caenogastropoda</taxon>
        <taxon>Architaenioglossa</taxon>
        <taxon>Ampullarioidea</taxon>
        <taxon>Ampullariidae</taxon>
        <taxon>Pomacea</taxon>
    </lineage>
</organism>
<evidence type="ECO:0000313" key="12">
    <source>
        <dbReference type="Proteomes" id="UP000245119"/>
    </source>
</evidence>
<dbReference type="SUPFAM" id="SSF50129">
    <property type="entry name" value="GroES-like"/>
    <property type="match status" value="1"/>
</dbReference>
<feature type="domain" description="Enoyl reductase (ER)" evidence="10">
    <location>
        <begin position="12"/>
        <end position="345"/>
    </location>
</feature>
<dbReference type="SMART" id="SM00829">
    <property type="entry name" value="PKS_ER"/>
    <property type="match status" value="1"/>
</dbReference>
<dbReference type="STRING" id="400727.A0A2T7NFA1"/>
<dbReference type="Pfam" id="PF08240">
    <property type="entry name" value="ADH_N"/>
    <property type="match status" value="1"/>
</dbReference>
<dbReference type="Gene3D" id="3.90.180.10">
    <property type="entry name" value="Medium-chain alcohol dehydrogenases, catalytic domain"/>
    <property type="match status" value="1"/>
</dbReference>
<accession>A0A2T7NFA1</accession>
<dbReference type="OrthoDB" id="1879366at2759"/>
<keyword evidence="4 9" id="KW-0862">Zinc</keyword>
<dbReference type="Gene3D" id="3.40.50.720">
    <property type="entry name" value="NAD(P)-binding Rossmann-like Domain"/>
    <property type="match status" value="1"/>
</dbReference>
<comment type="cofactor">
    <cofactor evidence="1 9">
        <name>Zn(2+)</name>
        <dbReference type="ChEBI" id="CHEBI:29105"/>
    </cofactor>
</comment>
<dbReference type="InterPro" id="IPR013154">
    <property type="entry name" value="ADH-like_N"/>
</dbReference>
<keyword evidence="6" id="KW-0520">NAD</keyword>
<evidence type="ECO:0000256" key="8">
    <source>
        <dbReference type="ARBA" id="ARBA00032485"/>
    </source>
</evidence>
<dbReference type="AlphaFoldDB" id="A0A2T7NFA1"/>
<evidence type="ECO:0000256" key="4">
    <source>
        <dbReference type="ARBA" id="ARBA00022833"/>
    </source>
</evidence>
<evidence type="ECO:0000256" key="3">
    <source>
        <dbReference type="ARBA" id="ARBA00022723"/>
    </source>
</evidence>
<keyword evidence="3 9" id="KW-0479">Metal-binding</keyword>
<name>A0A2T7NFA1_POMCA</name>
<evidence type="ECO:0000256" key="7">
    <source>
        <dbReference type="ARBA" id="ARBA00026132"/>
    </source>
</evidence>
<dbReference type="PANTHER" id="PTHR43161:SF9">
    <property type="entry name" value="SORBITOL DEHYDROGENASE"/>
    <property type="match status" value="1"/>
</dbReference>
<dbReference type="Pfam" id="PF00107">
    <property type="entry name" value="ADH_zinc_N"/>
    <property type="match status" value="1"/>
</dbReference>
<evidence type="ECO:0000256" key="9">
    <source>
        <dbReference type="RuleBase" id="RU361277"/>
    </source>
</evidence>
<dbReference type="InterPro" id="IPR002328">
    <property type="entry name" value="ADH_Zn_CS"/>
</dbReference>
<dbReference type="OMA" id="HEQGMFR"/>
<proteinExistence type="inferred from homology"/>
<dbReference type="GO" id="GO:0003939">
    <property type="term" value="F:L-iditol 2-dehydrogenase (NAD+) activity"/>
    <property type="evidence" value="ECO:0007669"/>
    <property type="project" value="TreeGrafter"/>
</dbReference>
<comment type="caution">
    <text evidence="11">The sequence shown here is derived from an EMBL/GenBank/DDBJ whole genome shotgun (WGS) entry which is preliminary data.</text>
</comment>
<dbReference type="Proteomes" id="UP000245119">
    <property type="component" value="Linkage Group LG13"/>
</dbReference>
<evidence type="ECO:0000256" key="1">
    <source>
        <dbReference type="ARBA" id="ARBA00001947"/>
    </source>
</evidence>
<dbReference type="InterPro" id="IPR020843">
    <property type="entry name" value="ER"/>
</dbReference>
<dbReference type="InterPro" id="IPR013149">
    <property type="entry name" value="ADH-like_C"/>
</dbReference>
<protein>
    <recommendedName>
        <fullName evidence="7">Sorbitol dehydrogenase</fullName>
    </recommendedName>
    <alternativeName>
        <fullName evidence="8">Polyol dehydrogenase</fullName>
    </alternativeName>
</protein>
<comment type="similarity">
    <text evidence="2 9">Belongs to the zinc-containing alcohol dehydrogenase family.</text>
</comment>
<dbReference type="EMBL" id="PZQS01000013">
    <property type="protein sequence ID" value="PVD19844.1"/>
    <property type="molecule type" value="Genomic_DNA"/>
</dbReference>
<evidence type="ECO:0000256" key="6">
    <source>
        <dbReference type="ARBA" id="ARBA00023027"/>
    </source>
</evidence>
<sequence>MADSNLCAVVYGKRDLRVESRAVPQAGLGELQIKVRAVGICGSDVSLWKNAAIGQFPLKDPLVVGHEPCGTVAGVGPGVTGFAVGDFVAMNPNITCGACGACREGRQNLCDCGIIMATPPTNGSIANFIVWPSRLCYKLPPSVTPNEGAFIQPIALAVHGCQRAGIKPGHRVLICGAGPLGMAMAMVARVSGASKLCITDINEARLQFLANITKCSIVHVQGEPPEDTAERVRKELAGFADVTLECSAAPTSIATAINATKSGGCVLIAGISPDAETRIPLRSAMTREVDVKGMFRFANEYETAVELISSRVIDVRPLVTHTFQLENVTEAFEAAAKGEGGKIVILCSKE</sequence>
<dbReference type="InterPro" id="IPR011032">
    <property type="entry name" value="GroES-like_sf"/>
</dbReference>
<dbReference type="GO" id="GO:0008270">
    <property type="term" value="F:zinc ion binding"/>
    <property type="evidence" value="ECO:0007669"/>
    <property type="project" value="InterPro"/>
</dbReference>
<dbReference type="CDD" id="cd05285">
    <property type="entry name" value="sorbitol_DH"/>
    <property type="match status" value="1"/>
</dbReference>
<reference evidence="11 12" key="1">
    <citation type="submission" date="2018-04" db="EMBL/GenBank/DDBJ databases">
        <title>The genome of golden apple snail Pomacea canaliculata provides insight into stress tolerance and invasive adaptation.</title>
        <authorList>
            <person name="Liu C."/>
            <person name="Liu B."/>
            <person name="Ren Y."/>
            <person name="Zhang Y."/>
            <person name="Wang H."/>
            <person name="Li S."/>
            <person name="Jiang F."/>
            <person name="Yin L."/>
            <person name="Zhang G."/>
            <person name="Qian W."/>
            <person name="Fan W."/>
        </authorList>
    </citation>
    <scope>NUCLEOTIDE SEQUENCE [LARGE SCALE GENOMIC DNA]</scope>
    <source>
        <strain evidence="11">SZHN2017</strain>
        <tissue evidence="11">Muscle</tissue>
    </source>
</reference>